<dbReference type="Proteomes" id="UP000617340">
    <property type="component" value="Unassembled WGS sequence"/>
</dbReference>
<evidence type="ECO:0000256" key="10">
    <source>
        <dbReference type="RuleBase" id="RU003654"/>
    </source>
</evidence>
<comment type="subcellular location">
    <subcellularLocation>
        <location evidence="1">Secreted</location>
    </subcellularLocation>
</comment>
<dbReference type="GO" id="GO:0005509">
    <property type="term" value="F:calcium ion binding"/>
    <property type="evidence" value="ECO:0007669"/>
    <property type="project" value="InterPro"/>
</dbReference>
<keyword evidence="7" id="KW-0479">Metal-binding</keyword>
<comment type="cofactor">
    <cofactor evidence="7">
        <name>Ca(2+)</name>
        <dbReference type="ChEBI" id="CHEBI:29108"/>
    </cofactor>
    <text evidence="7">Binds 1 Ca(2+) ion per subunit.</text>
</comment>
<feature type="binding site" evidence="7">
    <location>
        <position position="525"/>
    </location>
    <ligand>
        <name>Ca(2+)</name>
        <dbReference type="ChEBI" id="CHEBI:29108"/>
    </ligand>
</feature>
<dbReference type="GO" id="GO:0005576">
    <property type="term" value="C:extracellular region"/>
    <property type="evidence" value="ECO:0007669"/>
    <property type="project" value="UniProtKB-SubCell"/>
</dbReference>
<feature type="compositionally biased region" description="Basic and acidic residues" evidence="11">
    <location>
        <begin position="1"/>
        <end position="12"/>
    </location>
</feature>
<dbReference type="GO" id="GO:0006644">
    <property type="term" value="P:phospholipid metabolic process"/>
    <property type="evidence" value="ECO:0007669"/>
    <property type="project" value="InterPro"/>
</dbReference>
<dbReference type="InterPro" id="IPR033113">
    <property type="entry name" value="PLA2_histidine"/>
</dbReference>
<dbReference type="PROSITE" id="PS00119">
    <property type="entry name" value="PA2_ASP"/>
    <property type="match status" value="1"/>
</dbReference>
<dbReference type="InterPro" id="IPR033112">
    <property type="entry name" value="PLA2_Asp_AS"/>
</dbReference>
<dbReference type="InterPro" id="IPR001680">
    <property type="entry name" value="WD40_rpt"/>
</dbReference>
<evidence type="ECO:0000256" key="6">
    <source>
        <dbReference type="PIRSR" id="PIRSR601211-1"/>
    </source>
</evidence>
<dbReference type="Gene3D" id="2.130.10.10">
    <property type="entry name" value="YVTN repeat-like/Quinoprotein amine dehydrogenase"/>
    <property type="match status" value="2"/>
</dbReference>
<protein>
    <recommendedName>
        <fullName evidence="12">Phospholipase A2-like central domain-containing protein</fullName>
    </recommendedName>
</protein>
<dbReference type="InterPro" id="IPR016090">
    <property type="entry name" value="PLA2-like_dom"/>
</dbReference>
<evidence type="ECO:0000256" key="3">
    <source>
        <dbReference type="ARBA" id="ARBA00022574"/>
    </source>
</evidence>
<feature type="region of interest" description="Disordered" evidence="11">
    <location>
        <begin position="1"/>
        <end position="46"/>
    </location>
</feature>
<dbReference type="PRINTS" id="PR00389">
    <property type="entry name" value="PHPHLIPASEA2"/>
</dbReference>
<feature type="binding site" evidence="7">
    <location>
        <position position="504"/>
    </location>
    <ligand>
        <name>Ca(2+)</name>
        <dbReference type="ChEBI" id="CHEBI:29108"/>
    </ligand>
</feature>
<comment type="similarity">
    <text evidence="10">Belongs to the phospholipase A2 family.</text>
</comment>
<dbReference type="InterPro" id="IPR019775">
    <property type="entry name" value="WD40_repeat_CS"/>
</dbReference>
<feature type="disulfide bond" evidence="8">
    <location>
        <begin position="527"/>
        <end position="575"/>
    </location>
</feature>
<evidence type="ECO:0000256" key="9">
    <source>
        <dbReference type="PROSITE-ProRule" id="PRU00221"/>
    </source>
</evidence>
<dbReference type="InterPro" id="IPR036322">
    <property type="entry name" value="WD40_repeat_dom_sf"/>
</dbReference>
<dbReference type="SUPFAM" id="SSF50978">
    <property type="entry name" value="WD40 repeat-like"/>
    <property type="match status" value="1"/>
</dbReference>
<evidence type="ECO:0000256" key="4">
    <source>
        <dbReference type="ARBA" id="ARBA00022737"/>
    </source>
</evidence>
<comment type="caution">
    <text evidence="13">The sequence shown here is derived from an EMBL/GenBank/DDBJ whole genome shotgun (WGS) entry which is preliminary data.</text>
</comment>
<keyword evidence="7" id="KW-0106">Calcium</keyword>
<evidence type="ECO:0000256" key="7">
    <source>
        <dbReference type="PIRSR" id="PIRSR601211-2"/>
    </source>
</evidence>
<reference evidence="13" key="1">
    <citation type="journal article" date="2020" name="G3 (Bethesda)">
        <title>High-Quality Assemblies for Three Invasive Social Wasps from the &lt;i&gt;Vespula&lt;/i&gt; Genus.</title>
        <authorList>
            <person name="Harrop T.W.R."/>
            <person name="Guhlin J."/>
            <person name="McLaughlin G.M."/>
            <person name="Permina E."/>
            <person name="Stockwell P."/>
            <person name="Gilligan J."/>
            <person name="Le Lec M.F."/>
            <person name="Gruber M.A.M."/>
            <person name="Quinn O."/>
            <person name="Lovegrove M."/>
            <person name="Duncan E.J."/>
            <person name="Remnant E.J."/>
            <person name="Van Eeckhoven J."/>
            <person name="Graham B."/>
            <person name="Knapp R.A."/>
            <person name="Langford K.W."/>
            <person name="Kronenberg Z."/>
            <person name="Press M.O."/>
            <person name="Eacker S.M."/>
            <person name="Wilson-Rankin E.E."/>
            <person name="Purcell J."/>
            <person name="Lester P.J."/>
            <person name="Dearden P.K."/>
        </authorList>
    </citation>
    <scope>NUCLEOTIDE SEQUENCE</scope>
    <source>
        <strain evidence="13">Linc-1</strain>
    </source>
</reference>
<feature type="compositionally biased region" description="Polar residues" evidence="11">
    <location>
        <begin position="20"/>
        <end position="46"/>
    </location>
</feature>
<evidence type="ECO:0000256" key="1">
    <source>
        <dbReference type="ARBA" id="ARBA00004613"/>
    </source>
</evidence>
<dbReference type="GO" id="GO:0050482">
    <property type="term" value="P:arachidonate secretion"/>
    <property type="evidence" value="ECO:0007669"/>
    <property type="project" value="InterPro"/>
</dbReference>
<evidence type="ECO:0000256" key="2">
    <source>
        <dbReference type="ARBA" id="ARBA00022525"/>
    </source>
</evidence>
<proteinExistence type="inferred from homology"/>
<dbReference type="InterPro" id="IPR001211">
    <property type="entry name" value="PLA2"/>
</dbReference>
<evidence type="ECO:0000256" key="8">
    <source>
        <dbReference type="PIRSR" id="PIRSR601211-3"/>
    </source>
</evidence>
<dbReference type="Pfam" id="PF00068">
    <property type="entry name" value="Phospholip_A2_1"/>
    <property type="match status" value="1"/>
</dbReference>
<feature type="repeat" description="WD" evidence="9">
    <location>
        <begin position="170"/>
        <end position="206"/>
    </location>
</feature>
<evidence type="ECO:0000256" key="5">
    <source>
        <dbReference type="ARBA" id="ARBA00023157"/>
    </source>
</evidence>
<dbReference type="SMART" id="SM00085">
    <property type="entry name" value="PA2c"/>
    <property type="match status" value="1"/>
</dbReference>
<dbReference type="InterPro" id="IPR036444">
    <property type="entry name" value="PLipase_A2_dom_sf"/>
</dbReference>
<dbReference type="Gene3D" id="1.20.90.10">
    <property type="entry name" value="Phospholipase A2 domain"/>
    <property type="match status" value="1"/>
</dbReference>
<keyword evidence="2" id="KW-0964">Secreted</keyword>
<dbReference type="PROSITE" id="PS50082">
    <property type="entry name" value="WD_REPEATS_2"/>
    <property type="match status" value="2"/>
</dbReference>
<evidence type="ECO:0000313" key="14">
    <source>
        <dbReference type="Proteomes" id="UP000617340"/>
    </source>
</evidence>
<feature type="binding site" evidence="7">
    <location>
        <position position="506"/>
    </location>
    <ligand>
        <name>Ca(2+)</name>
        <dbReference type="ChEBI" id="CHEBI:29108"/>
    </ligand>
</feature>
<dbReference type="SMART" id="SM00320">
    <property type="entry name" value="WD40"/>
    <property type="match status" value="3"/>
</dbReference>
<accession>A0A834JME9</accession>
<dbReference type="SUPFAM" id="SSF48619">
    <property type="entry name" value="Phospholipase A2, PLA2"/>
    <property type="match status" value="1"/>
</dbReference>
<dbReference type="GO" id="GO:0016042">
    <property type="term" value="P:lipid catabolic process"/>
    <property type="evidence" value="ECO:0007669"/>
    <property type="project" value="InterPro"/>
</dbReference>
<name>A0A834JME9_VESGE</name>
<dbReference type="PROSITE" id="PS00678">
    <property type="entry name" value="WD_REPEATS_1"/>
    <property type="match status" value="1"/>
</dbReference>
<feature type="active site" evidence="6">
    <location>
        <position position="576"/>
    </location>
</feature>
<dbReference type="Pfam" id="PF00400">
    <property type="entry name" value="WD40"/>
    <property type="match status" value="1"/>
</dbReference>
<dbReference type="InterPro" id="IPR024977">
    <property type="entry name" value="Apc4-like_WD40_dom"/>
</dbReference>
<dbReference type="GO" id="GO:0004623">
    <property type="term" value="F:phospholipase A2 activity"/>
    <property type="evidence" value="ECO:0007669"/>
    <property type="project" value="InterPro"/>
</dbReference>
<feature type="disulfide bond" evidence="8">
    <location>
        <begin position="520"/>
        <end position="582"/>
    </location>
</feature>
<keyword evidence="4" id="KW-0677">Repeat</keyword>
<keyword evidence="5 8" id="KW-1015">Disulfide bond</keyword>
<keyword evidence="14" id="KW-1185">Reference proteome</keyword>
<feature type="repeat" description="WD" evidence="9">
    <location>
        <begin position="220"/>
        <end position="257"/>
    </location>
</feature>
<dbReference type="EMBL" id="JACSDZ010000012">
    <property type="protein sequence ID" value="KAF7390176.1"/>
    <property type="molecule type" value="Genomic_DNA"/>
</dbReference>
<dbReference type="CDD" id="cd00125">
    <property type="entry name" value="PLA2c"/>
    <property type="match status" value="1"/>
</dbReference>
<dbReference type="PROSITE" id="PS00118">
    <property type="entry name" value="PA2_HIS"/>
    <property type="match status" value="1"/>
</dbReference>
<dbReference type="PANTHER" id="PTHR47822">
    <property type="entry name" value="CARBOHYDRATE BINDING DOMAIN CONTAINING PROTEIN"/>
    <property type="match status" value="1"/>
</dbReference>
<feature type="disulfide bond" evidence="8">
    <location>
        <begin position="555"/>
        <end position="573"/>
    </location>
</feature>
<dbReference type="PROSITE" id="PS50294">
    <property type="entry name" value="WD_REPEATS_REGION"/>
    <property type="match status" value="1"/>
</dbReference>
<dbReference type="AlphaFoldDB" id="A0A834JME9"/>
<feature type="domain" description="Phospholipase A2-like central" evidence="12">
    <location>
        <begin position="479"/>
        <end position="596"/>
    </location>
</feature>
<dbReference type="InterPro" id="IPR015943">
    <property type="entry name" value="WD40/YVTN_repeat-like_dom_sf"/>
</dbReference>
<evidence type="ECO:0000313" key="13">
    <source>
        <dbReference type="EMBL" id="KAF7390176.1"/>
    </source>
</evidence>
<evidence type="ECO:0000259" key="12">
    <source>
        <dbReference type="SMART" id="SM00085"/>
    </source>
</evidence>
<dbReference type="PANTHER" id="PTHR47822:SF2">
    <property type="entry name" value="F-BOX AND WD-40 DOMAIN PROTEIN 7"/>
    <property type="match status" value="1"/>
</dbReference>
<organism evidence="13 14">
    <name type="scientific">Vespula germanica</name>
    <name type="common">German yellow jacket</name>
    <name type="synonym">Paravespula germanica</name>
    <dbReference type="NCBI Taxonomy" id="30212"/>
    <lineage>
        <taxon>Eukaryota</taxon>
        <taxon>Metazoa</taxon>
        <taxon>Ecdysozoa</taxon>
        <taxon>Arthropoda</taxon>
        <taxon>Hexapoda</taxon>
        <taxon>Insecta</taxon>
        <taxon>Pterygota</taxon>
        <taxon>Neoptera</taxon>
        <taxon>Endopterygota</taxon>
        <taxon>Hymenoptera</taxon>
        <taxon>Apocrita</taxon>
        <taxon>Aculeata</taxon>
        <taxon>Vespoidea</taxon>
        <taxon>Vespidae</taxon>
        <taxon>Vespinae</taxon>
        <taxon>Vespula</taxon>
    </lineage>
</organism>
<sequence length="620" mass="70505">MYKNNNKRENKHPVKRQHQQQESLSQTNSETANPMSEINNQRNNTNPSIMLKMDYLTERRISQAEMERRYTWLQKARMSILSTKDRCRIIHEVRFPDNFNGLYSARFSENGEIMITCFGTGGIQIRSGETAHLKATLRGGMETSFPIMCCRFHPIRKNIFYTSGACEPKNEVNTIDINASGEYLVSGGKDAAVRIYDSETAKLIMTYQKTESDLLHDKVTRYHRMRIFAARFHHIYSDLIITGGWDDTVRIWDIRDGGGSIRTIKGPHICGDAIDFRESYILTGSWVVRESLQIWDLMSAKLIETIKPRNRPTTLEGEFLYTVQYFDGDPYGEHILAGGSGTGAVEVINIKEQKVADSFKVNKPIVALDSNGTTIVYGGMESVIRLANVTPYTIRKTSLGLIRRVHRDDSSIKGPIVDWRQENRRVEHIEDLENLRSSKNTNENVHFDLSSLFNAAKNITKADKTIGGELTNHTRFKRGVIHLYNMVVCATGCNPLVYKGYGCYCGFLGSGYVIDGIDRCCKMHDWCYDATECPIFMEYIAPYYWRCYHGHKPVCAVEHGKWGGSGSCAQRLCECDRSLAECLRRYPCPTTKAVCTSSPWRLIARLLTTAFTSGIHITKI</sequence>
<gene>
    <name evidence="13" type="ORF">HZH68_012033</name>
</gene>
<keyword evidence="3 9" id="KW-0853">WD repeat</keyword>
<evidence type="ECO:0000256" key="11">
    <source>
        <dbReference type="SAM" id="MobiDB-lite"/>
    </source>
</evidence>
<feature type="disulfide bond" evidence="8">
    <location>
        <begin position="505"/>
        <end position="521"/>
    </location>
</feature>
<feature type="active site" evidence="6">
    <location>
        <position position="524"/>
    </location>
</feature>
<dbReference type="Pfam" id="PF12894">
    <property type="entry name" value="ANAPC4_WD40"/>
    <property type="match status" value="1"/>
</dbReference>